<evidence type="ECO:0000259" key="1">
    <source>
        <dbReference type="Pfam" id="PF10077"/>
    </source>
</evidence>
<dbReference type="EMBL" id="BARW01006577">
    <property type="protein sequence ID" value="GAI77863.1"/>
    <property type="molecule type" value="Genomic_DNA"/>
</dbReference>
<name>X1RBC3_9ZZZZ</name>
<proteinExistence type="predicted"/>
<evidence type="ECO:0000313" key="2">
    <source>
        <dbReference type="EMBL" id="GAI77863.1"/>
    </source>
</evidence>
<reference evidence="2" key="1">
    <citation type="journal article" date="2014" name="Front. Microbiol.">
        <title>High frequency of phylogenetically diverse reductive dehalogenase-homologous genes in deep subseafloor sedimentary metagenomes.</title>
        <authorList>
            <person name="Kawai M."/>
            <person name="Futagami T."/>
            <person name="Toyoda A."/>
            <person name="Takaki Y."/>
            <person name="Nishi S."/>
            <person name="Hori S."/>
            <person name="Arai W."/>
            <person name="Tsubouchi T."/>
            <person name="Morono Y."/>
            <person name="Uchiyama I."/>
            <person name="Ito T."/>
            <person name="Fujiyama A."/>
            <person name="Inagaki F."/>
            <person name="Takami H."/>
        </authorList>
    </citation>
    <scope>NUCLEOTIDE SEQUENCE</scope>
    <source>
        <strain evidence="2">Expedition CK06-06</strain>
    </source>
</reference>
<sequence length="95" mass="11233">MKDNIVIMHKECSDNRKKEFQTKFDRYNIQVNGFVKIKFDGETPEHMWIRILSINHYSITGILVNHPILLDNISIGDIVECLYQDIEDYSYHGDD</sequence>
<gene>
    <name evidence="2" type="ORF">S12H4_13820</name>
</gene>
<dbReference type="AlphaFoldDB" id="X1RBC3"/>
<dbReference type="InterPro" id="IPR018756">
    <property type="entry name" value="DUF2314"/>
</dbReference>
<feature type="domain" description="DUF2314" evidence="1">
    <location>
        <begin position="34"/>
        <end position="92"/>
    </location>
</feature>
<comment type="caution">
    <text evidence="2">The sequence shown here is derived from an EMBL/GenBank/DDBJ whole genome shotgun (WGS) entry which is preliminary data.</text>
</comment>
<organism evidence="2">
    <name type="scientific">marine sediment metagenome</name>
    <dbReference type="NCBI Taxonomy" id="412755"/>
    <lineage>
        <taxon>unclassified sequences</taxon>
        <taxon>metagenomes</taxon>
        <taxon>ecological metagenomes</taxon>
    </lineage>
</organism>
<accession>X1RBC3</accession>
<dbReference type="Pfam" id="PF10077">
    <property type="entry name" value="DUF2314"/>
    <property type="match status" value="1"/>
</dbReference>
<protein>
    <recommendedName>
        <fullName evidence="1">DUF2314 domain-containing protein</fullName>
    </recommendedName>
</protein>